<dbReference type="Gramene" id="OGLUM01G27910.1">
    <property type="protein sequence ID" value="OGLUM01G27910.1"/>
    <property type="gene ID" value="OGLUM01G27910"/>
</dbReference>
<name>A0A0D9YC85_9ORYZ</name>
<feature type="compositionally biased region" description="Basic and acidic residues" evidence="1">
    <location>
        <begin position="16"/>
        <end position="25"/>
    </location>
</feature>
<reference evidence="2" key="3">
    <citation type="submission" date="2018-05" db="EMBL/GenBank/DDBJ databases">
        <title>OgluRS3 (Oryza glumaepatula Reference Sequence Version 3).</title>
        <authorList>
            <person name="Zhang J."/>
            <person name="Kudrna D."/>
            <person name="Lee S."/>
            <person name="Talag J."/>
            <person name="Welchert J."/>
            <person name="Wing R.A."/>
        </authorList>
    </citation>
    <scope>NUCLEOTIDE SEQUENCE [LARGE SCALE GENOMIC DNA]</scope>
</reference>
<evidence type="ECO:0000313" key="2">
    <source>
        <dbReference type="EnsemblPlants" id="OGLUM01G27910.1"/>
    </source>
</evidence>
<dbReference type="AlphaFoldDB" id="A0A0D9YC85"/>
<reference evidence="2" key="1">
    <citation type="submission" date="2013-08" db="EMBL/GenBank/DDBJ databases">
        <title>Oryza genome evolution.</title>
        <authorList>
            <person name="Wing R.A."/>
            <person name="Panaud O."/>
            <person name="Oliveira A.C."/>
        </authorList>
    </citation>
    <scope>NUCLEOTIDE SEQUENCE</scope>
</reference>
<accession>A0A0D9YC85</accession>
<protein>
    <submittedName>
        <fullName evidence="2">Uncharacterized protein</fullName>
    </submittedName>
</protein>
<organism evidence="2">
    <name type="scientific">Oryza glumipatula</name>
    <dbReference type="NCBI Taxonomy" id="40148"/>
    <lineage>
        <taxon>Eukaryota</taxon>
        <taxon>Viridiplantae</taxon>
        <taxon>Streptophyta</taxon>
        <taxon>Embryophyta</taxon>
        <taxon>Tracheophyta</taxon>
        <taxon>Spermatophyta</taxon>
        <taxon>Magnoliopsida</taxon>
        <taxon>Liliopsida</taxon>
        <taxon>Poales</taxon>
        <taxon>Poaceae</taxon>
        <taxon>BOP clade</taxon>
        <taxon>Oryzoideae</taxon>
        <taxon>Oryzeae</taxon>
        <taxon>Oryzinae</taxon>
        <taxon>Oryza</taxon>
    </lineage>
</organism>
<reference evidence="2" key="2">
    <citation type="submission" date="2015-04" db="UniProtKB">
        <authorList>
            <consortium name="EnsemblPlants"/>
        </authorList>
    </citation>
    <scope>IDENTIFICATION</scope>
</reference>
<dbReference type="Proteomes" id="UP000026961">
    <property type="component" value="Chromosome 1"/>
</dbReference>
<proteinExistence type="predicted"/>
<evidence type="ECO:0000313" key="3">
    <source>
        <dbReference type="Proteomes" id="UP000026961"/>
    </source>
</evidence>
<keyword evidence="3" id="KW-1185">Reference proteome</keyword>
<dbReference type="EnsemblPlants" id="OGLUM01G27910.1">
    <property type="protein sequence ID" value="OGLUM01G27910.1"/>
    <property type="gene ID" value="OGLUM01G27910"/>
</dbReference>
<feature type="region of interest" description="Disordered" evidence="1">
    <location>
        <begin position="1"/>
        <end position="46"/>
    </location>
</feature>
<dbReference type="HOGENOM" id="CLU_2447177_0_0_1"/>
<sequence>CSRIGAEAPSSSPAAAHDHDRDRGGRRNRASSAVPPHLALPPTPPYVPSAHLQRSSSYLRFATAPPAGCVVAIAHALAYLEIRRGCFRSP</sequence>
<evidence type="ECO:0000256" key="1">
    <source>
        <dbReference type="SAM" id="MobiDB-lite"/>
    </source>
</evidence>